<keyword evidence="3" id="KW-1185">Reference proteome</keyword>
<organism evidence="2 3">
    <name type="scientific">Cucumis sativus</name>
    <name type="common">Cucumber</name>
    <dbReference type="NCBI Taxonomy" id="3659"/>
    <lineage>
        <taxon>Eukaryota</taxon>
        <taxon>Viridiplantae</taxon>
        <taxon>Streptophyta</taxon>
        <taxon>Embryophyta</taxon>
        <taxon>Tracheophyta</taxon>
        <taxon>Spermatophyta</taxon>
        <taxon>Magnoliopsida</taxon>
        <taxon>eudicotyledons</taxon>
        <taxon>Gunneridae</taxon>
        <taxon>Pentapetalae</taxon>
        <taxon>rosids</taxon>
        <taxon>fabids</taxon>
        <taxon>Cucurbitales</taxon>
        <taxon>Cucurbitaceae</taxon>
        <taxon>Benincaseae</taxon>
        <taxon>Cucumis</taxon>
    </lineage>
</organism>
<name>A0A0A0KR25_CUCSA</name>
<gene>
    <name evidence="2" type="ORF">Csa_5G608480</name>
</gene>
<accession>A0A0A0KR25</accession>
<dbReference type="AlphaFoldDB" id="A0A0A0KR25"/>
<evidence type="ECO:0000313" key="3">
    <source>
        <dbReference type="Proteomes" id="UP000029981"/>
    </source>
</evidence>
<reference evidence="2 3" key="2">
    <citation type="journal article" date="2009" name="PLoS ONE">
        <title>An integrated genetic and cytogenetic map of the cucumber genome.</title>
        <authorList>
            <person name="Ren Y."/>
            <person name="Zhang Z."/>
            <person name="Liu J."/>
            <person name="Staub J.E."/>
            <person name="Han Y."/>
            <person name="Cheng Z."/>
            <person name="Li X."/>
            <person name="Lu J."/>
            <person name="Miao H."/>
            <person name="Kang H."/>
            <person name="Xie B."/>
            <person name="Gu X."/>
            <person name="Wang X."/>
            <person name="Du Y."/>
            <person name="Jin W."/>
            <person name="Huang S."/>
        </authorList>
    </citation>
    <scope>NUCLEOTIDE SEQUENCE [LARGE SCALE GENOMIC DNA]</scope>
    <source>
        <strain evidence="3">cv. 9930</strain>
    </source>
</reference>
<reference evidence="2 3" key="1">
    <citation type="journal article" date="2009" name="Nat. Genet.">
        <title>The genome of the cucumber, Cucumis sativus L.</title>
        <authorList>
            <person name="Huang S."/>
            <person name="Li R."/>
            <person name="Zhang Z."/>
            <person name="Li L."/>
            <person name="Gu X."/>
            <person name="Fan W."/>
            <person name="Lucas W.J."/>
            <person name="Wang X."/>
            <person name="Xie B."/>
            <person name="Ni P."/>
            <person name="Ren Y."/>
            <person name="Zhu H."/>
            <person name="Li J."/>
            <person name="Lin K."/>
            <person name="Jin W."/>
            <person name="Fei Z."/>
            <person name="Li G."/>
            <person name="Staub J."/>
            <person name="Kilian A."/>
            <person name="van der Vossen E.A."/>
            <person name="Wu Y."/>
            <person name="Guo J."/>
            <person name="He J."/>
            <person name="Jia Z."/>
            <person name="Ren Y."/>
            <person name="Tian G."/>
            <person name="Lu Y."/>
            <person name="Ruan J."/>
            <person name="Qian W."/>
            <person name="Wang M."/>
            <person name="Huang Q."/>
            <person name="Li B."/>
            <person name="Xuan Z."/>
            <person name="Cao J."/>
            <person name="Asan"/>
            <person name="Wu Z."/>
            <person name="Zhang J."/>
            <person name="Cai Q."/>
            <person name="Bai Y."/>
            <person name="Zhao B."/>
            <person name="Han Y."/>
            <person name="Li Y."/>
            <person name="Li X."/>
            <person name="Wang S."/>
            <person name="Shi Q."/>
            <person name="Liu S."/>
            <person name="Cho W.K."/>
            <person name="Kim J.Y."/>
            <person name="Xu Y."/>
            <person name="Heller-Uszynska K."/>
            <person name="Miao H."/>
            <person name="Cheng Z."/>
            <person name="Zhang S."/>
            <person name="Wu J."/>
            <person name="Yang Y."/>
            <person name="Kang H."/>
            <person name="Li M."/>
            <person name="Liang H."/>
            <person name="Ren X."/>
            <person name="Shi Z."/>
            <person name="Wen M."/>
            <person name="Jian M."/>
            <person name="Yang H."/>
            <person name="Zhang G."/>
            <person name="Yang Z."/>
            <person name="Chen R."/>
            <person name="Liu S."/>
            <person name="Li J."/>
            <person name="Ma L."/>
            <person name="Liu H."/>
            <person name="Zhou Y."/>
            <person name="Zhao J."/>
            <person name="Fang X."/>
            <person name="Li G."/>
            <person name="Fang L."/>
            <person name="Li Y."/>
            <person name="Liu D."/>
            <person name="Zheng H."/>
            <person name="Zhang Y."/>
            <person name="Qin N."/>
            <person name="Li Z."/>
            <person name="Yang G."/>
            <person name="Yang S."/>
            <person name="Bolund L."/>
            <person name="Kristiansen K."/>
            <person name="Zheng H."/>
            <person name="Li S."/>
            <person name="Zhang X."/>
            <person name="Yang H."/>
            <person name="Wang J."/>
            <person name="Sun R."/>
            <person name="Zhang B."/>
            <person name="Jiang S."/>
            <person name="Wang J."/>
            <person name="Du Y."/>
            <person name="Li S."/>
        </authorList>
    </citation>
    <scope>NUCLEOTIDE SEQUENCE [LARGE SCALE GENOMIC DNA]</scope>
    <source>
        <strain evidence="3">cv. 9930</strain>
    </source>
</reference>
<dbReference type="Gramene" id="KGN52060">
    <property type="protein sequence ID" value="KGN52060"/>
    <property type="gene ID" value="Csa_5G608480"/>
</dbReference>
<protein>
    <submittedName>
        <fullName evidence="2">Uncharacterized protein</fullName>
    </submittedName>
</protein>
<evidence type="ECO:0000256" key="1">
    <source>
        <dbReference type="SAM" id="MobiDB-lite"/>
    </source>
</evidence>
<dbReference type="Proteomes" id="UP000029981">
    <property type="component" value="Chromosome 5"/>
</dbReference>
<reference evidence="2 3" key="3">
    <citation type="journal article" date="2010" name="BMC Genomics">
        <title>Transcriptome sequencing and comparative analysis of cucumber flowers with different sex types.</title>
        <authorList>
            <person name="Guo S."/>
            <person name="Zheng Y."/>
            <person name="Joung J.G."/>
            <person name="Liu S."/>
            <person name="Zhang Z."/>
            <person name="Crasta O.R."/>
            <person name="Sobral B.W."/>
            <person name="Xu Y."/>
            <person name="Huang S."/>
            <person name="Fei Z."/>
        </authorList>
    </citation>
    <scope>NUCLEOTIDE SEQUENCE [LARGE SCALE GENOMIC DNA]</scope>
    <source>
        <strain evidence="3">cv. 9930</strain>
    </source>
</reference>
<reference evidence="2 3" key="4">
    <citation type="journal article" date="2011" name="BMC Genomics">
        <title>RNA-Seq improves annotation of protein-coding genes in the cucumber genome.</title>
        <authorList>
            <person name="Li Z."/>
            <person name="Zhang Z."/>
            <person name="Yan P."/>
            <person name="Huang S."/>
            <person name="Fei Z."/>
            <person name="Lin K."/>
        </authorList>
    </citation>
    <scope>NUCLEOTIDE SEQUENCE [LARGE SCALE GENOMIC DNA]</scope>
    <source>
        <strain evidence="3">cv. 9930</strain>
    </source>
</reference>
<feature type="region of interest" description="Disordered" evidence="1">
    <location>
        <begin position="43"/>
        <end position="68"/>
    </location>
</feature>
<sequence>MSLQQWQRPVDQPTVEWGFGSHGFWGKLAGVAMRVCLKLTGKEVGEGGRDGGCSGADGSEENVASWWE</sequence>
<dbReference type="EMBL" id="CM002926">
    <property type="protein sequence ID" value="KGN52060.1"/>
    <property type="molecule type" value="Genomic_DNA"/>
</dbReference>
<proteinExistence type="predicted"/>
<evidence type="ECO:0000313" key="2">
    <source>
        <dbReference type="EMBL" id="KGN52060.1"/>
    </source>
</evidence>